<dbReference type="AlphaFoldDB" id="A0A173VHM7"/>
<dbReference type="Pfam" id="PF18937">
    <property type="entry name" value="DUF5685"/>
    <property type="match status" value="1"/>
</dbReference>
<dbReference type="EMBL" id="CYXO01000026">
    <property type="protein sequence ID" value="CUN25438.1"/>
    <property type="molecule type" value="Genomic_DNA"/>
</dbReference>
<dbReference type="RefSeq" id="WP_055215313.1">
    <property type="nucleotide sequence ID" value="NZ_CYXO01000026.1"/>
</dbReference>
<dbReference type="OrthoDB" id="1722540at2"/>
<protein>
    <submittedName>
        <fullName evidence="2">Uncharacterized protein</fullName>
    </submittedName>
</protein>
<proteinExistence type="predicted"/>
<feature type="region of interest" description="Disordered" evidence="1">
    <location>
        <begin position="277"/>
        <end position="314"/>
    </location>
</feature>
<sequence length="314" mass="35996">MFGYISINKAEMKFKDYDVYHSYYCGLCKVLKECYGRRGQVTLSFDMTFLVILLTGLYEPDTKTEMVRCIAHPMQKHAAKTNEFTEYAAAINMLLSYYKCEDDWADEHRKKAFVAAKLLHSKIKKIEKLYPVKCKVISENLAQISKYEAENEQNLDLMSGLFGNIMAEIFAYRHDEWESSLRKIGFFLGKFIYLMDAYDDVEKDIKSGSYNPFKKAYLDDPAFADDCRSLLTLMMSECSREFEQLPILLHAEILRNVLYSGVWSRYTAVTSERLAGKNTHNAADTADGNSTAGRTTNDNPHPDTDNSTTGDQEQ</sequence>
<accession>A0A173VHM7</accession>
<gene>
    <name evidence="2" type="ORF">ERS852573_02900</name>
</gene>
<dbReference type="Proteomes" id="UP000095597">
    <property type="component" value="Unassembled WGS sequence"/>
</dbReference>
<organism evidence="2 3">
    <name type="scientific">Dorea longicatena</name>
    <dbReference type="NCBI Taxonomy" id="88431"/>
    <lineage>
        <taxon>Bacteria</taxon>
        <taxon>Bacillati</taxon>
        <taxon>Bacillota</taxon>
        <taxon>Clostridia</taxon>
        <taxon>Lachnospirales</taxon>
        <taxon>Lachnospiraceae</taxon>
        <taxon>Dorea</taxon>
    </lineage>
</organism>
<reference evidence="2 3" key="1">
    <citation type="submission" date="2015-09" db="EMBL/GenBank/DDBJ databases">
        <authorList>
            <consortium name="Pathogen Informatics"/>
        </authorList>
    </citation>
    <scope>NUCLEOTIDE SEQUENCE [LARGE SCALE GENOMIC DNA]</scope>
    <source>
        <strain evidence="2 3">2789STDY5834961</strain>
    </source>
</reference>
<name>A0A173VHM7_9FIRM</name>
<feature type="compositionally biased region" description="Polar residues" evidence="1">
    <location>
        <begin position="278"/>
        <end position="314"/>
    </location>
</feature>
<evidence type="ECO:0000313" key="2">
    <source>
        <dbReference type="EMBL" id="CUN25438.1"/>
    </source>
</evidence>
<dbReference type="InterPro" id="IPR043740">
    <property type="entry name" value="DUF5685"/>
</dbReference>
<evidence type="ECO:0000256" key="1">
    <source>
        <dbReference type="SAM" id="MobiDB-lite"/>
    </source>
</evidence>
<evidence type="ECO:0000313" key="3">
    <source>
        <dbReference type="Proteomes" id="UP000095597"/>
    </source>
</evidence>